<proteinExistence type="predicted"/>
<dbReference type="SUPFAM" id="SSF88723">
    <property type="entry name" value="PIN domain-like"/>
    <property type="match status" value="1"/>
</dbReference>
<dbReference type="RefSeq" id="XP_019038946.1">
    <property type="nucleotide sequence ID" value="XM_019184113.1"/>
</dbReference>
<dbReference type="PANTHER" id="PTHR11081">
    <property type="entry name" value="FLAP ENDONUCLEASE FAMILY MEMBER"/>
    <property type="match status" value="1"/>
</dbReference>
<dbReference type="GO" id="GO:0008409">
    <property type="term" value="F:5'-3' exonuclease activity"/>
    <property type="evidence" value="ECO:0007669"/>
    <property type="project" value="TreeGrafter"/>
</dbReference>
<dbReference type="InterPro" id="IPR006084">
    <property type="entry name" value="XPG/Rad2"/>
</dbReference>
<dbReference type="Gene3D" id="3.40.50.1010">
    <property type="entry name" value="5'-nuclease"/>
    <property type="match status" value="1"/>
</dbReference>
<evidence type="ECO:0000313" key="4">
    <source>
        <dbReference type="Proteomes" id="UP000094112"/>
    </source>
</evidence>
<organism evidence="3 4">
    <name type="scientific">Wickerhamomyces anomalus (strain ATCC 58044 / CBS 1984 / NCYC 433 / NRRL Y-366-8)</name>
    <name type="common">Yeast</name>
    <name type="synonym">Hansenula anomala</name>
    <dbReference type="NCBI Taxonomy" id="683960"/>
    <lineage>
        <taxon>Eukaryota</taxon>
        <taxon>Fungi</taxon>
        <taxon>Dikarya</taxon>
        <taxon>Ascomycota</taxon>
        <taxon>Saccharomycotina</taxon>
        <taxon>Saccharomycetes</taxon>
        <taxon>Phaffomycetales</taxon>
        <taxon>Wickerhamomycetaceae</taxon>
        <taxon>Wickerhamomyces</taxon>
    </lineage>
</organism>
<feature type="region of interest" description="Disordered" evidence="1">
    <location>
        <begin position="734"/>
        <end position="768"/>
    </location>
</feature>
<dbReference type="EMBL" id="KV454210">
    <property type="protein sequence ID" value="ODQ59739.1"/>
    <property type="molecule type" value="Genomic_DNA"/>
</dbReference>
<sequence length="783" mass="90040">MGVAAVWEVTKRGFDERQPFSVLVTNFYKEHGRPIRIAIDAYQWIFEAGSLGQSMNLPSATRISKLIQNFHARIRELISLNVSFVLVFDGRFKPNFKRNVELQKERSIELEDKDFDSEYLKYKELSERNGNTLDHVNDLPDIAELKRELTRWNIDYVEAPSEGEAEASRLQRVGVVDYVLSNDSDSIIFGATKILRNFSRFEDDKPAGATGIKDRDEYWCTPVNMSAVKRKTGFDRWRILLFSILTGADYNNGVKNIGSEKAFQLALSSTEFITRHIATCPYEEFPDFSTQLKQIYYRDDGLPQSDTRRTKYKTFQADLFKHVSENILEYFGRNERAMIKDGYFDNFPPDYVVMLYYYPLLKKDIFQFKEGSTNFAETKNPQSWFDLPKFQDSLVCFKKTPPPNVTDVDIWFTRILTEAYLLKHIIHDVEVPAVIEKMKTKEIGTFDLDQLSVRFKHFFPFGEIEDPEDSDTKKTKKGHLKWIPKDLVPTTSKYYTDYLEREEAKRKEEEEKAKSIKKRSPRKKKPTQASTLISMGFIDAPTIEKHTPMLQRKKSVGVQKQSTTVLDMLKVSKDPKTPILPPALPPVTQTSPTKSQPLFVEEDFESDFSDGSIEEIGDPAGEIDSSPLKPNKTSPTKIETEVKSAIQESPIKVKSRKQEHNTSPSKGSRTYEVQDLEEDTAFSRAKKKLDFTKVQNTSTPMKKTPLENFKTTQEEQEISIITISDTSMANDSSLMEISQFSKSNENESPKKQTIPEKPENQLKNYSALDDILKPIEYSSDDSD</sequence>
<feature type="compositionally biased region" description="Basic residues" evidence="1">
    <location>
        <begin position="515"/>
        <end position="526"/>
    </location>
</feature>
<dbReference type="SMART" id="SM00484">
    <property type="entry name" value="XPGI"/>
    <property type="match status" value="1"/>
</dbReference>
<dbReference type="GO" id="GO:0006281">
    <property type="term" value="P:DNA repair"/>
    <property type="evidence" value="ECO:0007669"/>
    <property type="project" value="UniProtKB-ARBA"/>
</dbReference>
<feature type="region of interest" description="Disordered" evidence="1">
    <location>
        <begin position="693"/>
        <end position="714"/>
    </location>
</feature>
<dbReference type="SUPFAM" id="SSF47807">
    <property type="entry name" value="5' to 3' exonuclease, C-terminal subdomain"/>
    <property type="match status" value="1"/>
</dbReference>
<evidence type="ECO:0000256" key="1">
    <source>
        <dbReference type="SAM" id="MobiDB-lite"/>
    </source>
</evidence>
<dbReference type="CDD" id="cd09870">
    <property type="entry name" value="PIN_YEN1"/>
    <property type="match status" value="1"/>
</dbReference>
<dbReference type="InterPro" id="IPR036279">
    <property type="entry name" value="5-3_exonuclease_C_sf"/>
</dbReference>
<dbReference type="Pfam" id="PF00867">
    <property type="entry name" value="XPG_I"/>
    <property type="match status" value="1"/>
</dbReference>
<evidence type="ECO:0000259" key="2">
    <source>
        <dbReference type="SMART" id="SM00484"/>
    </source>
</evidence>
<dbReference type="GO" id="GO:0005737">
    <property type="term" value="C:cytoplasm"/>
    <property type="evidence" value="ECO:0007669"/>
    <property type="project" value="TreeGrafter"/>
</dbReference>
<feature type="region of interest" description="Disordered" evidence="1">
    <location>
        <begin position="573"/>
        <end position="674"/>
    </location>
</feature>
<feature type="compositionally biased region" description="Basic and acidic residues" evidence="1">
    <location>
        <begin position="501"/>
        <end position="514"/>
    </location>
</feature>
<dbReference type="OrthoDB" id="3981129at2759"/>
<name>A0A1E3P2M1_WICAA</name>
<dbReference type="GO" id="GO:0005634">
    <property type="term" value="C:nucleus"/>
    <property type="evidence" value="ECO:0007669"/>
    <property type="project" value="TreeGrafter"/>
</dbReference>
<gene>
    <name evidence="3" type="ORF">WICANDRAFT_68326</name>
</gene>
<feature type="region of interest" description="Disordered" evidence="1">
    <location>
        <begin position="501"/>
        <end position="530"/>
    </location>
</feature>
<accession>A0A1E3P2M1</accession>
<feature type="compositionally biased region" description="Basic and acidic residues" evidence="1">
    <location>
        <begin position="744"/>
        <end position="760"/>
    </location>
</feature>
<dbReference type="Proteomes" id="UP000094112">
    <property type="component" value="Unassembled WGS sequence"/>
</dbReference>
<dbReference type="AlphaFoldDB" id="A0A1E3P2M1"/>
<dbReference type="GO" id="GO:0017108">
    <property type="term" value="F:5'-flap endonuclease activity"/>
    <property type="evidence" value="ECO:0007669"/>
    <property type="project" value="TreeGrafter"/>
</dbReference>
<keyword evidence="4" id="KW-1185">Reference proteome</keyword>
<dbReference type="InterPro" id="IPR006086">
    <property type="entry name" value="XPG-I_dom"/>
</dbReference>
<protein>
    <recommendedName>
        <fullName evidence="2">XPG-I domain-containing protein</fullName>
    </recommendedName>
</protein>
<dbReference type="STRING" id="683960.A0A1E3P2M1"/>
<feature type="compositionally biased region" description="Polar residues" evidence="1">
    <location>
        <begin position="734"/>
        <end position="743"/>
    </location>
</feature>
<evidence type="ECO:0000313" key="3">
    <source>
        <dbReference type="EMBL" id="ODQ59739.1"/>
    </source>
</evidence>
<dbReference type="PRINTS" id="PR00853">
    <property type="entry name" value="XPGRADSUPER"/>
</dbReference>
<dbReference type="PANTHER" id="PTHR11081:SF72">
    <property type="entry name" value="HOLLIDAY JUNCTION RESOLVASE YEN1"/>
    <property type="match status" value="1"/>
</dbReference>
<feature type="compositionally biased region" description="Polar residues" evidence="1">
    <location>
        <begin position="587"/>
        <end position="596"/>
    </location>
</feature>
<feature type="compositionally biased region" description="Acidic residues" evidence="1">
    <location>
        <begin position="600"/>
        <end position="617"/>
    </location>
</feature>
<reference evidence="3 4" key="1">
    <citation type="journal article" date="2016" name="Proc. Natl. Acad. Sci. U.S.A.">
        <title>Comparative genomics of biotechnologically important yeasts.</title>
        <authorList>
            <person name="Riley R."/>
            <person name="Haridas S."/>
            <person name="Wolfe K.H."/>
            <person name="Lopes M.R."/>
            <person name="Hittinger C.T."/>
            <person name="Goeker M."/>
            <person name="Salamov A.A."/>
            <person name="Wisecaver J.H."/>
            <person name="Long T.M."/>
            <person name="Calvey C.H."/>
            <person name="Aerts A.L."/>
            <person name="Barry K.W."/>
            <person name="Choi C."/>
            <person name="Clum A."/>
            <person name="Coughlan A.Y."/>
            <person name="Deshpande S."/>
            <person name="Douglass A.P."/>
            <person name="Hanson S.J."/>
            <person name="Klenk H.-P."/>
            <person name="LaButti K.M."/>
            <person name="Lapidus A."/>
            <person name="Lindquist E.A."/>
            <person name="Lipzen A.M."/>
            <person name="Meier-Kolthoff J.P."/>
            <person name="Ohm R.A."/>
            <person name="Otillar R.P."/>
            <person name="Pangilinan J.L."/>
            <person name="Peng Y."/>
            <person name="Rokas A."/>
            <person name="Rosa C.A."/>
            <person name="Scheuner C."/>
            <person name="Sibirny A.A."/>
            <person name="Slot J.C."/>
            <person name="Stielow J.B."/>
            <person name="Sun H."/>
            <person name="Kurtzman C.P."/>
            <person name="Blackwell M."/>
            <person name="Grigoriev I.V."/>
            <person name="Jeffries T.W."/>
        </authorList>
    </citation>
    <scope>NUCLEOTIDE SEQUENCE [LARGE SCALE GENOMIC DNA]</scope>
    <source>
        <strain evidence="4">ATCC 58044 / CBS 1984 / NCYC 433 / NRRL Y-366-8</strain>
    </source>
</reference>
<feature type="domain" description="XPG-I" evidence="2">
    <location>
        <begin position="150"/>
        <end position="225"/>
    </location>
</feature>
<dbReference type="GeneID" id="30201359"/>
<dbReference type="InterPro" id="IPR029060">
    <property type="entry name" value="PIN-like_dom_sf"/>
</dbReference>